<gene>
    <name evidence="2" type="ORF">A2Y62_16465</name>
</gene>
<proteinExistence type="predicted"/>
<dbReference type="AlphaFoldDB" id="A0A1F5VJN5"/>
<dbReference type="GO" id="GO:0016747">
    <property type="term" value="F:acyltransferase activity, transferring groups other than amino-acyl groups"/>
    <property type="evidence" value="ECO:0007669"/>
    <property type="project" value="InterPro"/>
</dbReference>
<protein>
    <recommendedName>
        <fullName evidence="1">N-acetyltransferase domain-containing protein</fullName>
    </recommendedName>
</protein>
<comment type="caution">
    <text evidence="2">The sequence shown here is derived from an EMBL/GenBank/DDBJ whole genome shotgun (WGS) entry which is preliminary data.</text>
</comment>
<dbReference type="InterPro" id="IPR000182">
    <property type="entry name" value="GNAT_dom"/>
</dbReference>
<dbReference type="SUPFAM" id="SSF55729">
    <property type="entry name" value="Acyl-CoA N-acyltransferases (Nat)"/>
    <property type="match status" value="1"/>
</dbReference>
<dbReference type="Pfam" id="PF00583">
    <property type="entry name" value="Acetyltransf_1"/>
    <property type="match status" value="1"/>
</dbReference>
<dbReference type="STRING" id="1817863.A2Y62_16465"/>
<organism evidence="2 3">
    <name type="scientific">Candidatus Fischerbacteria bacterium RBG_13_37_8</name>
    <dbReference type="NCBI Taxonomy" id="1817863"/>
    <lineage>
        <taxon>Bacteria</taxon>
        <taxon>Candidatus Fischeribacteriota</taxon>
    </lineage>
</organism>
<feature type="domain" description="N-acetyltransferase" evidence="1">
    <location>
        <begin position="1"/>
        <end position="182"/>
    </location>
</feature>
<name>A0A1F5VJN5_9BACT</name>
<reference evidence="2 3" key="1">
    <citation type="journal article" date="2016" name="Nat. Commun.">
        <title>Thousands of microbial genomes shed light on interconnected biogeochemical processes in an aquifer system.</title>
        <authorList>
            <person name="Anantharaman K."/>
            <person name="Brown C.T."/>
            <person name="Hug L.A."/>
            <person name="Sharon I."/>
            <person name="Castelle C.J."/>
            <person name="Probst A.J."/>
            <person name="Thomas B.C."/>
            <person name="Singh A."/>
            <person name="Wilkins M.J."/>
            <person name="Karaoz U."/>
            <person name="Brodie E.L."/>
            <person name="Williams K.H."/>
            <person name="Hubbard S.S."/>
            <person name="Banfield J.F."/>
        </authorList>
    </citation>
    <scope>NUCLEOTIDE SEQUENCE [LARGE SCALE GENOMIC DNA]</scope>
</reference>
<dbReference type="PROSITE" id="PS51186">
    <property type="entry name" value="GNAT"/>
    <property type="match status" value="1"/>
</dbReference>
<accession>A0A1F5VJN5</accession>
<dbReference type="Proteomes" id="UP000178943">
    <property type="component" value="Unassembled WGS sequence"/>
</dbReference>
<sequence>MHLLTSDRWDDFRQLFGAQGACGGCWCMWWRLTRSEFEQNKGQKNKEAMRDIVHTGEIPGILLYQGSKPIAWCSIAPRERYPGLGRSRVLGRVDDKPVWSIVCFYIIKECRKKGLLEYLINAAVMYAQDEGATIAEAYPVEPQKGKIADVFAWTGIASAFRKCGFKEVARRSPTRPIMRLPL</sequence>
<dbReference type="InterPro" id="IPR016181">
    <property type="entry name" value="Acyl_CoA_acyltransferase"/>
</dbReference>
<evidence type="ECO:0000259" key="1">
    <source>
        <dbReference type="PROSITE" id="PS51186"/>
    </source>
</evidence>
<dbReference type="EMBL" id="MFGW01000163">
    <property type="protein sequence ID" value="OGF63540.1"/>
    <property type="molecule type" value="Genomic_DNA"/>
</dbReference>
<evidence type="ECO:0000313" key="2">
    <source>
        <dbReference type="EMBL" id="OGF63540.1"/>
    </source>
</evidence>
<evidence type="ECO:0000313" key="3">
    <source>
        <dbReference type="Proteomes" id="UP000178943"/>
    </source>
</evidence>
<dbReference type="Gene3D" id="3.40.630.30">
    <property type="match status" value="1"/>
</dbReference>